<dbReference type="InterPro" id="IPR032808">
    <property type="entry name" value="DoxX"/>
</dbReference>
<dbReference type="AlphaFoldDB" id="A0A285RMV5"/>
<name>A0A285RMV5_9PROT</name>
<comment type="subcellular location">
    <subcellularLocation>
        <location evidence="1">Membrane</location>
        <topology evidence="1">Multi-pass membrane protein</topology>
    </subcellularLocation>
</comment>
<organism evidence="6 7">
    <name type="scientific">Thalassospira xiamenensis</name>
    <dbReference type="NCBI Taxonomy" id="220697"/>
    <lineage>
        <taxon>Bacteria</taxon>
        <taxon>Pseudomonadati</taxon>
        <taxon>Pseudomonadota</taxon>
        <taxon>Alphaproteobacteria</taxon>
        <taxon>Rhodospirillales</taxon>
        <taxon>Thalassospiraceae</taxon>
        <taxon>Thalassospira</taxon>
    </lineage>
</organism>
<feature type="transmembrane region" description="Helical" evidence="5">
    <location>
        <begin position="42"/>
        <end position="61"/>
    </location>
</feature>
<evidence type="ECO:0000256" key="2">
    <source>
        <dbReference type="ARBA" id="ARBA00022692"/>
    </source>
</evidence>
<dbReference type="Proteomes" id="UP000219068">
    <property type="component" value="Unassembled WGS sequence"/>
</dbReference>
<dbReference type="EMBL" id="OBMM01000001">
    <property type="protein sequence ID" value="SOB95038.1"/>
    <property type="molecule type" value="Genomic_DNA"/>
</dbReference>
<dbReference type="GO" id="GO:0016020">
    <property type="term" value="C:membrane"/>
    <property type="evidence" value="ECO:0007669"/>
    <property type="project" value="UniProtKB-SubCell"/>
</dbReference>
<proteinExistence type="predicted"/>
<feature type="transmembrane region" description="Helical" evidence="5">
    <location>
        <begin position="139"/>
        <end position="157"/>
    </location>
</feature>
<feature type="transmembrane region" description="Helical" evidence="5">
    <location>
        <begin position="106"/>
        <end position="127"/>
    </location>
</feature>
<accession>A0A285RMV5</accession>
<gene>
    <name evidence="6" type="ORF">SAMN05428964_1011346</name>
</gene>
<keyword evidence="3 5" id="KW-1133">Transmembrane helix</keyword>
<evidence type="ECO:0000313" key="6">
    <source>
        <dbReference type="EMBL" id="SOB95038.1"/>
    </source>
</evidence>
<keyword evidence="4 5" id="KW-0472">Membrane</keyword>
<evidence type="ECO:0000313" key="7">
    <source>
        <dbReference type="Proteomes" id="UP000219068"/>
    </source>
</evidence>
<evidence type="ECO:0000256" key="5">
    <source>
        <dbReference type="SAM" id="Phobius"/>
    </source>
</evidence>
<protein>
    <submittedName>
        <fullName evidence="6">Transmembrane protein</fullName>
    </submittedName>
</protein>
<dbReference type="Pfam" id="PF07681">
    <property type="entry name" value="DoxX"/>
    <property type="match status" value="1"/>
</dbReference>
<evidence type="ECO:0000256" key="1">
    <source>
        <dbReference type="ARBA" id="ARBA00004141"/>
    </source>
</evidence>
<sequence length="169" mass="18458">MAFLPRNGAPHQEERRIMEQIFMKPRHAAPPRVIDAILQSGWLWLLARICVIFVFAASGTAKLIDFDGGVAEMAAAGLSPAWLFNILVVATLLISAVLVLLDLAVWLASGALSVFLVLTILVVHSFWNMEGPKAQISMFFVLEHITVIGGLMAVAIASRLRRLIRETGA</sequence>
<evidence type="ECO:0000256" key="4">
    <source>
        <dbReference type="ARBA" id="ARBA00023136"/>
    </source>
</evidence>
<keyword evidence="2 5" id="KW-0812">Transmembrane</keyword>
<feature type="transmembrane region" description="Helical" evidence="5">
    <location>
        <begin position="81"/>
        <end position="101"/>
    </location>
</feature>
<evidence type="ECO:0000256" key="3">
    <source>
        <dbReference type="ARBA" id="ARBA00022989"/>
    </source>
</evidence>
<reference evidence="6 7" key="1">
    <citation type="submission" date="2017-08" db="EMBL/GenBank/DDBJ databases">
        <authorList>
            <person name="de Groot N.N."/>
        </authorList>
    </citation>
    <scope>NUCLEOTIDE SEQUENCE [LARGE SCALE GENOMIC DNA]</scope>
    <source>
        <strain evidence="6 7">USBA 78</strain>
    </source>
</reference>